<evidence type="ECO:0000313" key="5">
    <source>
        <dbReference type="EMBL" id="CEH14059.1"/>
    </source>
</evidence>
<proteinExistence type="inferred from homology"/>
<dbReference type="GO" id="GO:0000214">
    <property type="term" value="C:tRNA-intron endonuclease complex"/>
    <property type="evidence" value="ECO:0007669"/>
    <property type="project" value="InterPro"/>
</dbReference>
<reference evidence="5 6" key="1">
    <citation type="submission" date="2014-09" db="EMBL/GenBank/DDBJ databases">
        <authorList>
            <person name="Magalhaes I.L.F."/>
            <person name="Oliveira U."/>
            <person name="Santos F.R."/>
            <person name="Vidigal T.H.D.A."/>
            <person name="Brescovit A.D."/>
            <person name="Santos A.J."/>
        </authorList>
    </citation>
    <scope>NUCLEOTIDE SEQUENCE [LARGE SCALE GENOMIC DNA]</scope>
</reference>
<comment type="similarity">
    <text evidence="1">Belongs to the SEN15 family.</text>
</comment>
<dbReference type="AlphaFoldDB" id="A0A0P1BF32"/>
<feature type="compositionally biased region" description="Acidic residues" evidence="3">
    <location>
        <begin position="156"/>
        <end position="166"/>
    </location>
</feature>
<dbReference type="InterPro" id="IPR042777">
    <property type="entry name" value="Sen15_fungi"/>
</dbReference>
<evidence type="ECO:0000256" key="2">
    <source>
        <dbReference type="ARBA" id="ARBA00022694"/>
    </source>
</evidence>
<dbReference type="Pfam" id="PF09631">
    <property type="entry name" value="Sen15"/>
    <property type="match status" value="1"/>
</dbReference>
<feature type="region of interest" description="Disordered" evidence="3">
    <location>
        <begin position="137"/>
        <end position="174"/>
    </location>
</feature>
<keyword evidence="6" id="KW-1185">Reference proteome</keyword>
<dbReference type="OrthoDB" id="10002170at2759"/>
<dbReference type="SUPFAM" id="SSF53032">
    <property type="entry name" value="tRNA-intron endonuclease catalytic domain-like"/>
    <property type="match status" value="1"/>
</dbReference>
<dbReference type="Gene3D" id="3.40.1350.10">
    <property type="match status" value="1"/>
</dbReference>
<dbReference type="STRING" id="401625.A0A0P1BF32"/>
<protein>
    <submittedName>
        <fullName evidence="5">tRNA-splicing endonuclease subunit Sen15</fullName>
    </submittedName>
</protein>
<dbReference type="GO" id="GO:0003676">
    <property type="term" value="F:nucleic acid binding"/>
    <property type="evidence" value="ECO:0007669"/>
    <property type="project" value="InterPro"/>
</dbReference>
<feature type="region of interest" description="Disordered" evidence="3">
    <location>
        <begin position="1"/>
        <end position="34"/>
    </location>
</feature>
<name>A0A0P1BF32_9BASI</name>
<evidence type="ECO:0000313" key="6">
    <source>
        <dbReference type="Proteomes" id="UP000054845"/>
    </source>
</evidence>
<dbReference type="InterPro" id="IPR036167">
    <property type="entry name" value="tRNA_intron_Endo_cat-like_sf"/>
</dbReference>
<sequence>MARVVDGDASKEQDSSAPLRAHPHLHPQLPPSRQSLPDELLRLARAHPDQAAPLVRTWEDLLFVGKWKHLRPIDLNATAGAAAAGATSTSHHARSLAALVGLRAEQNVQEVVLPCHVHHEWSAEDFIHIFASTPHLSASPSTSDAQASAAQSHHDDDDDDDDDDDEESKREDEVPRIAQEYFLLAVLSNDSTVVYYKLARGLVKPVN</sequence>
<dbReference type="InterPro" id="IPR011856">
    <property type="entry name" value="tRNA_endonuc-like_dom_sf"/>
</dbReference>
<keyword evidence="5" id="KW-0255">Endonuclease</keyword>
<keyword evidence="5" id="KW-0540">Nuclease</keyword>
<evidence type="ECO:0000259" key="4">
    <source>
        <dbReference type="Pfam" id="PF09631"/>
    </source>
</evidence>
<keyword evidence="5" id="KW-0378">Hydrolase</keyword>
<feature type="compositionally biased region" description="Basic and acidic residues" evidence="3">
    <location>
        <begin position="1"/>
        <end position="14"/>
    </location>
</feature>
<dbReference type="Proteomes" id="UP000054845">
    <property type="component" value="Unassembled WGS sequence"/>
</dbReference>
<accession>A0A0P1BF32</accession>
<dbReference type="InterPro" id="IPR018593">
    <property type="entry name" value="tRNA-endonuc_su_Sen15"/>
</dbReference>
<dbReference type="EMBL" id="CCYA01000240">
    <property type="protein sequence ID" value="CEH14059.1"/>
    <property type="molecule type" value="Genomic_DNA"/>
</dbReference>
<keyword evidence="2" id="KW-0819">tRNA processing</keyword>
<evidence type="ECO:0000256" key="1">
    <source>
        <dbReference type="ARBA" id="ARBA00006091"/>
    </source>
</evidence>
<evidence type="ECO:0000256" key="3">
    <source>
        <dbReference type="SAM" id="MobiDB-lite"/>
    </source>
</evidence>
<dbReference type="GO" id="GO:0000213">
    <property type="term" value="F:tRNA-intron lyase activity"/>
    <property type="evidence" value="ECO:0007669"/>
    <property type="project" value="TreeGrafter"/>
</dbReference>
<feature type="domain" description="tRNA-splicing endonuclease subunit Sen15" evidence="4">
    <location>
        <begin position="178"/>
        <end position="205"/>
    </location>
</feature>
<dbReference type="PANTHER" id="PTHR28518">
    <property type="entry name" value="TRNA-SPLICING ENDONUCLEASE SUBUNIT SEN15"/>
    <property type="match status" value="1"/>
</dbReference>
<dbReference type="GO" id="GO:0000379">
    <property type="term" value="P:tRNA-type intron splice site recognition and cleavage"/>
    <property type="evidence" value="ECO:0007669"/>
    <property type="project" value="InterPro"/>
</dbReference>
<dbReference type="PANTHER" id="PTHR28518:SF1">
    <property type="entry name" value="TRNA-SPLICING ENDONUCLEASE SUBUNIT SEN15"/>
    <property type="match status" value="1"/>
</dbReference>
<organism evidence="5 6">
    <name type="scientific">Ceraceosorus bombacis</name>
    <dbReference type="NCBI Taxonomy" id="401625"/>
    <lineage>
        <taxon>Eukaryota</taxon>
        <taxon>Fungi</taxon>
        <taxon>Dikarya</taxon>
        <taxon>Basidiomycota</taxon>
        <taxon>Ustilaginomycotina</taxon>
        <taxon>Exobasidiomycetes</taxon>
        <taxon>Ceraceosorales</taxon>
        <taxon>Ceraceosoraceae</taxon>
        <taxon>Ceraceosorus</taxon>
    </lineage>
</organism>